<sequence length="88" mass="9911">MILKIKLIIFFILIFGSSHALNLPKDILQGSLVIGQENNIDQIIVDGNDIKLSKEGYYVFAVGRDHVDPFSVTKIFNNEVVSIHEIQI</sequence>
<reference evidence="1" key="1">
    <citation type="submission" date="2018-05" db="EMBL/GenBank/DDBJ databases">
        <authorList>
            <person name="Lanie J.A."/>
            <person name="Ng W.-L."/>
            <person name="Kazmierczak K.M."/>
            <person name="Andrzejewski T.M."/>
            <person name="Davidsen T.M."/>
            <person name="Wayne K.J."/>
            <person name="Tettelin H."/>
            <person name="Glass J.I."/>
            <person name="Rusch D."/>
            <person name="Podicherti R."/>
            <person name="Tsui H.-C.T."/>
            <person name="Winkler M.E."/>
        </authorList>
    </citation>
    <scope>NUCLEOTIDE SEQUENCE</scope>
</reference>
<proteinExistence type="predicted"/>
<evidence type="ECO:0000313" key="1">
    <source>
        <dbReference type="EMBL" id="SVD34491.1"/>
    </source>
</evidence>
<organism evidence="1">
    <name type="scientific">marine metagenome</name>
    <dbReference type="NCBI Taxonomy" id="408172"/>
    <lineage>
        <taxon>unclassified sequences</taxon>
        <taxon>metagenomes</taxon>
        <taxon>ecological metagenomes</taxon>
    </lineage>
</organism>
<accession>A0A382ULD7</accession>
<gene>
    <name evidence="1" type="ORF">METZ01_LOCUS387345</name>
</gene>
<feature type="non-terminal residue" evidence="1">
    <location>
        <position position="88"/>
    </location>
</feature>
<protein>
    <submittedName>
        <fullName evidence="1">Uncharacterized protein</fullName>
    </submittedName>
</protein>
<dbReference type="AlphaFoldDB" id="A0A382ULD7"/>
<name>A0A382ULD7_9ZZZZ</name>
<dbReference type="EMBL" id="UINC01144772">
    <property type="protein sequence ID" value="SVD34491.1"/>
    <property type="molecule type" value="Genomic_DNA"/>
</dbReference>